<evidence type="ECO:0000313" key="4">
    <source>
        <dbReference type="Proteomes" id="UP000199017"/>
    </source>
</evidence>
<organism evidence="3 4">
    <name type="scientific">Alteribacillus bidgolensis</name>
    <dbReference type="NCBI Taxonomy" id="930129"/>
    <lineage>
        <taxon>Bacteria</taxon>
        <taxon>Bacillati</taxon>
        <taxon>Bacillota</taxon>
        <taxon>Bacilli</taxon>
        <taxon>Bacillales</taxon>
        <taxon>Bacillaceae</taxon>
        <taxon>Alteribacillus</taxon>
    </lineage>
</organism>
<keyword evidence="1" id="KW-0233">DNA recombination</keyword>
<evidence type="ECO:0000313" key="3">
    <source>
        <dbReference type="EMBL" id="SDI19613.1"/>
    </source>
</evidence>
<dbReference type="Proteomes" id="UP000199017">
    <property type="component" value="Unassembled WGS sequence"/>
</dbReference>
<protein>
    <submittedName>
        <fullName evidence="3">Phage integrase family protein</fullName>
    </submittedName>
</protein>
<feature type="domain" description="Tyr recombinase" evidence="2">
    <location>
        <begin position="1"/>
        <end position="178"/>
    </location>
</feature>
<dbReference type="GO" id="GO:0006310">
    <property type="term" value="P:DNA recombination"/>
    <property type="evidence" value="ECO:0007669"/>
    <property type="project" value="UniProtKB-KW"/>
</dbReference>
<gene>
    <name evidence="3" type="ORF">SAMN05216352_105242</name>
</gene>
<dbReference type="OrthoDB" id="9788852at2"/>
<dbReference type="InterPro" id="IPR011010">
    <property type="entry name" value="DNA_brk_join_enz"/>
</dbReference>
<evidence type="ECO:0000256" key="1">
    <source>
        <dbReference type="ARBA" id="ARBA00023172"/>
    </source>
</evidence>
<dbReference type="InterPro" id="IPR002104">
    <property type="entry name" value="Integrase_catalytic"/>
</dbReference>
<name>A0A1G8IL51_9BACI</name>
<sequence>MEYVRPIKEIEVIFLMKRELKKQSSRNYLLFVMEINTGLRISEILSLSIKDVYQNREPVDFLKLKREDVYLNAQVKRALRWFGKKHPFSNPESYLFLSSRGKTAISRQQAYRIINRAAENVGLSEKIGPHTLRKTFGYHAYKKGIAVSLIQRRFCHHTPAETLRYIGINKEQVKPQLDINL</sequence>
<keyword evidence="4" id="KW-1185">Reference proteome</keyword>
<dbReference type="RefSeq" id="WP_091584634.1">
    <property type="nucleotide sequence ID" value="NZ_FNDU01000005.1"/>
</dbReference>
<evidence type="ECO:0000259" key="2">
    <source>
        <dbReference type="PROSITE" id="PS51898"/>
    </source>
</evidence>
<accession>A0A1G8IL51</accession>
<dbReference type="Pfam" id="PF00589">
    <property type="entry name" value="Phage_integrase"/>
    <property type="match status" value="1"/>
</dbReference>
<dbReference type="PANTHER" id="PTHR30349">
    <property type="entry name" value="PHAGE INTEGRASE-RELATED"/>
    <property type="match status" value="1"/>
</dbReference>
<dbReference type="PANTHER" id="PTHR30349:SF82">
    <property type="entry name" value="INTEGRASE_RECOMBINASE YOEC-RELATED"/>
    <property type="match status" value="1"/>
</dbReference>
<dbReference type="STRING" id="930129.SAMN05216352_105242"/>
<proteinExistence type="predicted"/>
<reference evidence="3 4" key="1">
    <citation type="submission" date="2016-10" db="EMBL/GenBank/DDBJ databases">
        <authorList>
            <person name="de Groot N.N."/>
        </authorList>
    </citation>
    <scope>NUCLEOTIDE SEQUENCE [LARGE SCALE GENOMIC DNA]</scope>
    <source>
        <strain evidence="4">P4B,CCM 7963,CECT 7998,DSM 25260,IBRC-M 10614,KCTC 13821</strain>
    </source>
</reference>
<dbReference type="Gene3D" id="1.10.443.10">
    <property type="entry name" value="Intergrase catalytic core"/>
    <property type="match status" value="1"/>
</dbReference>
<dbReference type="SUPFAM" id="SSF56349">
    <property type="entry name" value="DNA breaking-rejoining enzymes"/>
    <property type="match status" value="1"/>
</dbReference>
<dbReference type="GO" id="GO:0015074">
    <property type="term" value="P:DNA integration"/>
    <property type="evidence" value="ECO:0007669"/>
    <property type="project" value="InterPro"/>
</dbReference>
<dbReference type="PROSITE" id="PS51898">
    <property type="entry name" value="TYR_RECOMBINASE"/>
    <property type="match status" value="1"/>
</dbReference>
<dbReference type="InterPro" id="IPR050090">
    <property type="entry name" value="Tyrosine_recombinase_XerCD"/>
</dbReference>
<dbReference type="InterPro" id="IPR013762">
    <property type="entry name" value="Integrase-like_cat_sf"/>
</dbReference>
<dbReference type="AlphaFoldDB" id="A0A1G8IL51"/>
<dbReference type="EMBL" id="FNDU01000005">
    <property type="protein sequence ID" value="SDI19613.1"/>
    <property type="molecule type" value="Genomic_DNA"/>
</dbReference>
<dbReference type="GO" id="GO:0003677">
    <property type="term" value="F:DNA binding"/>
    <property type="evidence" value="ECO:0007669"/>
    <property type="project" value="InterPro"/>
</dbReference>